<protein>
    <submittedName>
        <fullName evidence="1">Uncharacterized protein</fullName>
    </submittedName>
</protein>
<evidence type="ECO:0000313" key="1">
    <source>
        <dbReference type="EMBL" id="KAJ8114935.1"/>
    </source>
</evidence>
<proteinExistence type="predicted"/>
<dbReference type="EMBL" id="JAPHNI010000166">
    <property type="protein sequence ID" value="KAJ8114935.1"/>
    <property type="molecule type" value="Genomic_DNA"/>
</dbReference>
<comment type="caution">
    <text evidence="1">The sequence shown here is derived from an EMBL/GenBank/DDBJ whole genome shotgun (WGS) entry which is preliminary data.</text>
</comment>
<gene>
    <name evidence="1" type="ORF">OPT61_g3301</name>
</gene>
<accession>A0ACC2IIB7</accession>
<keyword evidence="2" id="KW-1185">Reference proteome</keyword>
<sequence length="89" mass="9921">MWHTSGMHEEVVFENINGERASKKLRTSDTGPTEEAVDTVAIRGSVSKKLRNLAVGRRGLIDLKQKAYWALKGSQRLMIIVDNIKGEAL</sequence>
<organism evidence="1 2">
    <name type="scientific">Boeremia exigua</name>
    <dbReference type="NCBI Taxonomy" id="749465"/>
    <lineage>
        <taxon>Eukaryota</taxon>
        <taxon>Fungi</taxon>
        <taxon>Dikarya</taxon>
        <taxon>Ascomycota</taxon>
        <taxon>Pezizomycotina</taxon>
        <taxon>Dothideomycetes</taxon>
        <taxon>Pleosporomycetidae</taxon>
        <taxon>Pleosporales</taxon>
        <taxon>Pleosporineae</taxon>
        <taxon>Didymellaceae</taxon>
        <taxon>Boeremia</taxon>
    </lineage>
</organism>
<reference evidence="1" key="1">
    <citation type="submission" date="2022-11" db="EMBL/GenBank/DDBJ databases">
        <title>Genome Sequence of Boeremia exigua.</title>
        <authorList>
            <person name="Buettner E."/>
        </authorList>
    </citation>
    <scope>NUCLEOTIDE SEQUENCE</scope>
    <source>
        <strain evidence="1">CU02</strain>
    </source>
</reference>
<evidence type="ECO:0000313" key="2">
    <source>
        <dbReference type="Proteomes" id="UP001153331"/>
    </source>
</evidence>
<name>A0ACC2IIB7_9PLEO</name>
<dbReference type="Proteomes" id="UP001153331">
    <property type="component" value="Unassembled WGS sequence"/>
</dbReference>